<feature type="transmembrane region" description="Helical" evidence="1">
    <location>
        <begin position="12"/>
        <end position="36"/>
    </location>
</feature>
<feature type="non-terminal residue" evidence="2">
    <location>
        <position position="1"/>
    </location>
</feature>
<dbReference type="RefSeq" id="XP_003650478.1">
    <property type="nucleotide sequence ID" value="XM_003650430.1"/>
</dbReference>
<dbReference type="GeneID" id="11515377"/>
<dbReference type="AlphaFoldDB" id="G2QQY3"/>
<keyword evidence="1" id="KW-0812">Transmembrane</keyword>
<proteinExistence type="predicted"/>
<dbReference type="EMBL" id="CP003009">
    <property type="protein sequence ID" value="AEO64142.1"/>
    <property type="molecule type" value="Genomic_DNA"/>
</dbReference>
<gene>
    <name evidence="2" type="ORF">THITE_2109976</name>
</gene>
<dbReference type="KEGG" id="ttt:THITE_2109976"/>
<evidence type="ECO:0000313" key="2">
    <source>
        <dbReference type="EMBL" id="AEO64142.1"/>
    </source>
</evidence>
<accession>G2QQY3</accession>
<keyword evidence="3" id="KW-1185">Reference proteome</keyword>
<sequence length="69" mass="7705">MAPFFPSPPSSFSAFFPFCAVLVVLPVYFTTCDLLIPPSLIKICSYGIWFIGAREMRVAMVDGKEECLH</sequence>
<reference evidence="2 3" key="1">
    <citation type="journal article" date="2011" name="Nat. Biotechnol.">
        <title>Comparative genomic analysis of the thermophilic biomass-degrading fungi Myceliophthora thermophila and Thielavia terrestris.</title>
        <authorList>
            <person name="Berka R.M."/>
            <person name="Grigoriev I.V."/>
            <person name="Otillar R."/>
            <person name="Salamov A."/>
            <person name="Grimwood J."/>
            <person name="Reid I."/>
            <person name="Ishmael N."/>
            <person name="John T."/>
            <person name="Darmond C."/>
            <person name="Moisan M.-C."/>
            <person name="Henrissat B."/>
            <person name="Coutinho P.M."/>
            <person name="Lombard V."/>
            <person name="Natvig D.O."/>
            <person name="Lindquist E."/>
            <person name="Schmutz J."/>
            <person name="Lucas S."/>
            <person name="Harris P."/>
            <person name="Powlowski J."/>
            <person name="Bellemare A."/>
            <person name="Taylor D."/>
            <person name="Butler G."/>
            <person name="de Vries R.P."/>
            <person name="Allijn I.E."/>
            <person name="van den Brink J."/>
            <person name="Ushinsky S."/>
            <person name="Storms R."/>
            <person name="Powell A.J."/>
            <person name="Paulsen I.T."/>
            <person name="Elbourne L.D.H."/>
            <person name="Baker S.E."/>
            <person name="Magnuson J."/>
            <person name="LaBoissiere S."/>
            <person name="Clutterbuck A.J."/>
            <person name="Martinez D."/>
            <person name="Wogulis M."/>
            <person name="de Leon A.L."/>
            <person name="Rey M.W."/>
            <person name="Tsang A."/>
        </authorList>
    </citation>
    <scope>NUCLEOTIDE SEQUENCE [LARGE SCALE GENOMIC DNA]</scope>
    <source>
        <strain evidence="3">ATCC 38088 / NRRL 8126</strain>
    </source>
</reference>
<keyword evidence="1" id="KW-0472">Membrane</keyword>
<name>G2QQY3_THETT</name>
<dbReference type="HOGENOM" id="CLU_2777686_0_0_1"/>
<evidence type="ECO:0000256" key="1">
    <source>
        <dbReference type="SAM" id="Phobius"/>
    </source>
</evidence>
<evidence type="ECO:0000313" key="3">
    <source>
        <dbReference type="Proteomes" id="UP000008181"/>
    </source>
</evidence>
<protein>
    <submittedName>
        <fullName evidence="2">Uncharacterized protein</fullName>
    </submittedName>
</protein>
<keyword evidence="1" id="KW-1133">Transmembrane helix</keyword>
<organism evidence="2 3">
    <name type="scientific">Thermothielavioides terrestris (strain ATCC 38088 / NRRL 8126)</name>
    <name type="common">Thielavia terrestris</name>
    <dbReference type="NCBI Taxonomy" id="578455"/>
    <lineage>
        <taxon>Eukaryota</taxon>
        <taxon>Fungi</taxon>
        <taxon>Dikarya</taxon>
        <taxon>Ascomycota</taxon>
        <taxon>Pezizomycotina</taxon>
        <taxon>Sordariomycetes</taxon>
        <taxon>Sordariomycetidae</taxon>
        <taxon>Sordariales</taxon>
        <taxon>Chaetomiaceae</taxon>
        <taxon>Thermothielavioides</taxon>
        <taxon>Thermothielavioides terrestris</taxon>
    </lineage>
</organism>
<dbReference type="Proteomes" id="UP000008181">
    <property type="component" value="Chromosome 1"/>
</dbReference>